<keyword evidence="1" id="KW-0238">DNA-binding</keyword>
<dbReference type="OrthoDB" id="1920276at2759"/>
<dbReference type="GO" id="GO:0003677">
    <property type="term" value="F:DNA binding"/>
    <property type="evidence" value="ECO:0007669"/>
    <property type="project" value="UniProtKB-KW"/>
</dbReference>
<accession>S8EKI0</accession>
<evidence type="ECO:0000313" key="3">
    <source>
        <dbReference type="EMBL" id="EPS73112.1"/>
    </source>
</evidence>
<dbReference type="Proteomes" id="UP000015453">
    <property type="component" value="Unassembled WGS sequence"/>
</dbReference>
<feature type="compositionally biased region" description="Basic and acidic residues" evidence="2">
    <location>
        <begin position="135"/>
        <end position="146"/>
    </location>
</feature>
<dbReference type="PANTHER" id="PTHR33400">
    <property type="entry name" value="ZINC FINGER CCCH DOMAIN-CONTAINING PROTEIN 6-RELATED"/>
    <property type="match status" value="1"/>
</dbReference>
<feature type="compositionally biased region" description="Basic and acidic residues" evidence="2">
    <location>
        <begin position="46"/>
        <end position="63"/>
    </location>
</feature>
<feature type="compositionally biased region" description="Low complexity" evidence="2">
    <location>
        <begin position="1"/>
        <end position="15"/>
    </location>
</feature>
<dbReference type="AlphaFoldDB" id="S8EKI0"/>
<reference evidence="3 4" key="1">
    <citation type="journal article" date="2013" name="BMC Genomics">
        <title>The miniature genome of a carnivorous plant Genlisea aurea contains a low number of genes and short non-coding sequences.</title>
        <authorList>
            <person name="Leushkin E.V."/>
            <person name="Sutormin R.A."/>
            <person name="Nabieva E.R."/>
            <person name="Penin A.A."/>
            <person name="Kondrashov A.S."/>
            <person name="Logacheva M.D."/>
        </authorList>
    </citation>
    <scope>NUCLEOTIDE SEQUENCE [LARGE SCALE GENOMIC DNA]</scope>
</reference>
<evidence type="ECO:0000313" key="4">
    <source>
        <dbReference type="Proteomes" id="UP000015453"/>
    </source>
</evidence>
<keyword evidence="4" id="KW-1185">Reference proteome</keyword>
<gene>
    <name evidence="3" type="ORF">M569_01648</name>
</gene>
<dbReference type="GO" id="GO:0010228">
    <property type="term" value="P:vegetative to reproductive phase transition of meristem"/>
    <property type="evidence" value="ECO:0007669"/>
    <property type="project" value="TreeGrafter"/>
</dbReference>
<proteinExistence type="predicted"/>
<evidence type="ECO:0000256" key="1">
    <source>
        <dbReference type="ARBA" id="ARBA00023125"/>
    </source>
</evidence>
<feature type="compositionally biased region" description="Polar residues" evidence="2">
    <location>
        <begin position="25"/>
        <end position="40"/>
    </location>
</feature>
<feature type="region of interest" description="Disordered" evidence="2">
    <location>
        <begin position="228"/>
        <end position="264"/>
    </location>
</feature>
<dbReference type="PANTHER" id="PTHR33400:SF6">
    <property type="entry name" value="HOMEOBOX PROTEIN LUMINIDEPENDENS"/>
    <property type="match status" value="1"/>
</dbReference>
<feature type="compositionally biased region" description="Basic and acidic residues" evidence="2">
    <location>
        <begin position="92"/>
        <end position="122"/>
    </location>
</feature>
<organism evidence="3 4">
    <name type="scientific">Genlisea aurea</name>
    <dbReference type="NCBI Taxonomy" id="192259"/>
    <lineage>
        <taxon>Eukaryota</taxon>
        <taxon>Viridiplantae</taxon>
        <taxon>Streptophyta</taxon>
        <taxon>Embryophyta</taxon>
        <taxon>Tracheophyta</taxon>
        <taxon>Spermatophyta</taxon>
        <taxon>Magnoliopsida</taxon>
        <taxon>eudicotyledons</taxon>
        <taxon>Gunneridae</taxon>
        <taxon>Pentapetalae</taxon>
        <taxon>asterids</taxon>
        <taxon>lamiids</taxon>
        <taxon>Lamiales</taxon>
        <taxon>Lentibulariaceae</taxon>
        <taxon>Genlisea</taxon>
    </lineage>
</organism>
<feature type="compositionally biased region" description="Low complexity" evidence="2">
    <location>
        <begin position="231"/>
        <end position="264"/>
    </location>
</feature>
<protein>
    <submittedName>
        <fullName evidence="3">Uncharacterized protein</fullName>
    </submittedName>
</protein>
<feature type="region of interest" description="Disordered" evidence="2">
    <location>
        <begin position="1"/>
        <end position="171"/>
    </location>
</feature>
<name>S8EKI0_9LAMI</name>
<dbReference type="EMBL" id="AUSU01000563">
    <property type="protein sequence ID" value="EPS73112.1"/>
    <property type="molecule type" value="Genomic_DNA"/>
</dbReference>
<comment type="caution">
    <text evidence="3">The sequence shown here is derived from an EMBL/GenBank/DDBJ whole genome shotgun (WGS) entry which is preliminary data.</text>
</comment>
<sequence length="264" mass="28615">MQSKYGKGVGSSSSVEKSKPENQNRSDVSAVNSFPKSSYPENGIEQQKKIENAESRVTDRPESRAPPMNVEEPPMKKSKKDRIPWMLPPEMKMSEEWHVACGESSKEVEIQNNRNRREREAVYRSPQEVPPNPREPWDREMDHDDSLTPEIPTEQLPDVEPSETPSSVPPNDVREAVVAAPPAAAAAAAPDFELLAALLKNPELVFALTSGKTGATVSSEDTVKLLDMIKSSGPSSSSNPVPGIGSTPVVSLPSPTPLSDSAPP</sequence>
<feature type="compositionally biased region" description="Low complexity" evidence="2">
    <location>
        <begin position="158"/>
        <end position="171"/>
    </location>
</feature>
<dbReference type="GO" id="GO:0005634">
    <property type="term" value="C:nucleus"/>
    <property type="evidence" value="ECO:0007669"/>
    <property type="project" value="TreeGrafter"/>
</dbReference>
<evidence type="ECO:0000256" key="2">
    <source>
        <dbReference type="SAM" id="MobiDB-lite"/>
    </source>
</evidence>
<feature type="non-terminal residue" evidence="3">
    <location>
        <position position="264"/>
    </location>
</feature>